<dbReference type="EMBL" id="JAENHL010000007">
    <property type="protein sequence ID" value="MBK1867866.1"/>
    <property type="molecule type" value="Genomic_DNA"/>
</dbReference>
<name>A0ACC5R5C4_9HYPH</name>
<organism evidence="1 2">
    <name type="scientific">Taklimakanibacter albus</name>
    <dbReference type="NCBI Taxonomy" id="2800327"/>
    <lineage>
        <taxon>Bacteria</taxon>
        <taxon>Pseudomonadati</taxon>
        <taxon>Pseudomonadota</taxon>
        <taxon>Alphaproteobacteria</taxon>
        <taxon>Hyphomicrobiales</taxon>
        <taxon>Aestuariivirgaceae</taxon>
        <taxon>Taklimakanibacter</taxon>
    </lineage>
</organism>
<evidence type="ECO:0000313" key="2">
    <source>
        <dbReference type="Proteomes" id="UP000616151"/>
    </source>
</evidence>
<evidence type="ECO:0000313" key="1">
    <source>
        <dbReference type="EMBL" id="MBK1867866.1"/>
    </source>
</evidence>
<gene>
    <name evidence="1" type="ORF">JHL16_16030</name>
</gene>
<proteinExistence type="predicted"/>
<reference evidence="1" key="1">
    <citation type="submission" date="2021-01" db="EMBL/GenBank/DDBJ databases">
        <authorList>
            <person name="Sun Q."/>
        </authorList>
    </citation>
    <scope>NUCLEOTIDE SEQUENCE</scope>
    <source>
        <strain evidence="1">YIM B02566</strain>
    </source>
</reference>
<keyword evidence="2" id="KW-1185">Reference proteome</keyword>
<sequence length="475" mass="51686">MAVAIRGGVMRHLISVLIGFWFTLAAAQANAPLSADQVRALARDVYQYGYPIVLMDMTARQTTAVPNAAAVSGRAPINQFAYFRTYPKADAKDVVRFNFDTLYSFAWVDLSKEPIILSVPDTGGRFYLVPSLDMWTDIFASVGARTTGTGAGNFAYVPPGWKGDLPEGIQRIDAPTSMIWIMGRVQTNGPADYENVHKVQDGLKLTPLAHWGKSYAPPVTTAVDASVDTKTPPLVQVDKMTGVELFTRLAELMRKFPAHGNDYPILFRMRAIGLEPGKSWDGSKLDKTTIDAINAGAKEGLEDMVASIKSSGTHVNGWNVVVDNMGTYGTSYRQRAIVALAGLGANLPADAIYPAAFVDGEGKPLDGASKYVLHFDKGKTPPAGAFWSLTMYDNQGFQIPNPIDRFAIGDRDKLKFNEDGSLDLYIQAETPGKERESNWLPSPMSGAMGPTLRIYAPKPEALDGAWVPPPFQKVD</sequence>
<accession>A0ACC5R5C4</accession>
<protein>
    <submittedName>
        <fullName evidence="1">DUF1254 domain-containing protein</fullName>
    </submittedName>
</protein>
<comment type="caution">
    <text evidence="1">The sequence shown here is derived from an EMBL/GenBank/DDBJ whole genome shotgun (WGS) entry which is preliminary data.</text>
</comment>
<dbReference type="Proteomes" id="UP000616151">
    <property type="component" value="Unassembled WGS sequence"/>
</dbReference>